<dbReference type="Proteomes" id="UP000245370">
    <property type="component" value="Unassembled WGS sequence"/>
</dbReference>
<protein>
    <recommendedName>
        <fullName evidence="3">Secretion system C-terminal sorting domain-containing protein</fullName>
    </recommendedName>
</protein>
<reference evidence="4 5" key="1">
    <citation type="submission" date="2018-05" db="EMBL/GenBank/DDBJ databases">
        <title>Brumimicrobium oceani sp. nov., isolated from coastal sediment.</title>
        <authorList>
            <person name="Kou Y."/>
        </authorList>
    </citation>
    <scope>NUCLEOTIDE SEQUENCE [LARGE SCALE GENOMIC DNA]</scope>
    <source>
        <strain evidence="4 5">C305</strain>
    </source>
</reference>
<dbReference type="Pfam" id="PF18962">
    <property type="entry name" value="Por_Secre_tail"/>
    <property type="match status" value="1"/>
</dbReference>
<evidence type="ECO:0000313" key="5">
    <source>
        <dbReference type="Proteomes" id="UP000245370"/>
    </source>
</evidence>
<evidence type="ECO:0000259" key="3">
    <source>
        <dbReference type="Pfam" id="PF18962"/>
    </source>
</evidence>
<name>A0A2U2XAY5_9FLAO</name>
<keyword evidence="5" id="KW-1185">Reference proteome</keyword>
<sequence length="1194" mass="133887">MRKSLITTLLVCTAAFGGLLSQTIISCPTDVRESLSNSPRATTCSDNHSGISDPYYGRYTFYEDIYDTRNVVEIPIDIHVWQKDDFSSNYADNIFNRDIMEEAMDKVAYIYASIANPSDIIPGVVDYETTKIVIKLNGIFFNQNTICWGKGNIAGPTDAEYLNSEANALYPNFSKNFKIHITGATPPWTGFGRFPVFNQDVEHYVVTYNKNHTSNFDSNIYVTDALAIHLAHEIGHNLDLYHTYTNNFNACDENDPDYLDDVFGLGNNKICPHDAGWSCDEYSSTNSCTNNILGGNNGAKYFSPKQVQRMHRAISLGSIRNYVKVHDFDDSKEILVSQDETWDFSIKLYNNLRINSGTTLTVRCEIQFVPEAKLIIEKGAKLIIDGGTITNEKYLNTYWQGVQVYGTSNQHQFPINNPTHQGMLELINGGTIENAHKAATNWNEGSWSEIGGVIKSTNGVFRNNRRGVEFMEYQNFTPNYPGSYRDNTSSFTDTEFLTDDNFIEGYPQQPYVTLWKVHGIIFENCHFANNVTTNKSLSSSPNEGISTLDASFKVVPRCDSPPLPYGTPCPTGLLMKSSFEGLEYAIQVAGAGVSEAVTISQTDFTNNIWGVRVKEFDNVNINRNDFVIGNGGYSNSTYSGNGIFLDNSVEYIVEENSVLNTLSSGKTSGIVVDYGGPLDNKVYKNTLSNLFEGTKSNRVNRSVDLKYGLQFLCNDYLNNENAIAINSSDNSHGVRLNQGDFYSQTSSGNTFQFNTLDIADYANQINYYHSGGITLPNMTNGVIGPVQEILVNNKNACPTSFKPGVVMFHELLTKLNDYETELVNHKAAYNILNYNYISLIDNGDTDILQGQIENNWSSDAWTLRNNLMQESPYLSTEALLTAAGENILPNAMLLEVLLANPDATKGEQFIAELNDVTNNTLPEYMLNYVRNNWNTETVRTTLEGEMMYYKSKIATATNFVKYLEKSKDEHTYSERHATVLMGEGISNKIGVMDFFIENSEWSRADSVLQDIQNDETLQSSLDMIEDFDSYITFRSSLGERNIAQLDSTEVQYLETLAEKGSRASGYAENILCFFYDICFEKEAPEGGGMAKMLTIPAPSGNEPTLEELMYNITVYPNPASDFTSIKWEIYDELNNSHYKIFDLNGREMGSGAIEKNEGEQVIDTRSLTNGVYIINFYNDGIMKMNSKLIVDKEK</sequence>
<dbReference type="OrthoDB" id="1451456at2"/>
<keyword evidence="1 2" id="KW-0732">Signal</keyword>
<dbReference type="GO" id="GO:0008237">
    <property type="term" value="F:metallopeptidase activity"/>
    <property type="evidence" value="ECO:0007669"/>
    <property type="project" value="InterPro"/>
</dbReference>
<dbReference type="PROSITE" id="PS51257">
    <property type="entry name" value="PROKAR_LIPOPROTEIN"/>
    <property type="match status" value="1"/>
</dbReference>
<dbReference type="AlphaFoldDB" id="A0A2U2XAY5"/>
<dbReference type="InterPro" id="IPR026444">
    <property type="entry name" value="Secre_tail"/>
</dbReference>
<comment type="caution">
    <text evidence="4">The sequence shown here is derived from an EMBL/GenBank/DDBJ whole genome shotgun (WGS) entry which is preliminary data.</text>
</comment>
<gene>
    <name evidence="4" type="ORF">DIT68_11310</name>
</gene>
<accession>A0A2U2XAY5</accession>
<evidence type="ECO:0000256" key="1">
    <source>
        <dbReference type="ARBA" id="ARBA00022729"/>
    </source>
</evidence>
<dbReference type="InterPro" id="IPR024079">
    <property type="entry name" value="MetalloPept_cat_dom_sf"/>
</dbReference>
<evidence type="ECO:0000313" key="4">
    <source>
        <dbReference type="EMBL" id="PWH84954.1"/>
    </source>
</evidence>
<organism evidence="4 5">
    <name type="scientific">Brumimicrobium oceani</name>
    <dbReference type="NCBI Taxonomy" id="2100725"/>
    <lineage>
        <taxon>Bacteria</taxon>
        <taxon>Pseudomonadati</taxon>
        <taxon>Bacteroidota</taxon>
        <taxon>Flavobacteriia</taxon>
        <taxon>Flavobacteriales</taxon>
        <taxon>Crocinitomicaceae</taxon>
        <taxon>Brumimicrobium</taxon>
    </lineage>
</organism>
<dbReference type="EMBL" id="QFRJ01000009">
    <property type="protein sequence ID" value="PWH84954.1"/>
    <property type="molecule type" value="Genomic_DNA"/>
</dbReference>
<feature type="signal peptide" evidence="2">
    <location>
        <begin position="1"/>
        <end position="17"/>
    </location>
</feature>
<dbReference type="SUPFAM" id="SSF55486">
    <property type="entry name" value="Metalloproteases ('zincins'), catalytic domain"/>
    <property type="match status" value="1"/>
</dbReference>
<reference evidence="4 5" key="2">
    <citation type="submission" date="2018-05" db="EMBL/GenBank/DDBJ databases">
        <authorList>
            <person name="Lanie J.A."/>
            <person name="Ng W.-L."/>
            <person name="Kazmierczak K.M."/>
            <person name="Andrzejewski T.M."/>
            <person name="Davidsen T.M."/>
            <person name="Wayne K.J."/>
            <person name="Tettelin H."/>
            <person name="Glass J.I."/>
            <person name="Rusch D."/>
            <person name="Podicherti R."/>
            <person name="Tsui H.-C.T."/>
            <person name="Winkler M.E."/>
        </authorList>
    </citation>
    <scope>NUCLEOTIDE SEQUENCE [LARGE SCALE GENOMIC DNA]</scope>
    <source>
        <strain evidence="4 5">C305</strain>
    </source>
</reference>
<dbReference type="RefSeq" id="WP_109359917.1">
    <property type="nucleotide sequence ID" value="NZ_QFRJ01000009.1"/>
</dbReference>
<dbReference type="NCBIfam" id="TIGR04183">
    <property type="entry name" value="Por_Secre_tail"/>
    <property type="match status" value="1"/>
</dbReference>
<proteinExistence type="predicted"/>
<dbReference type="Gene3D" id="3.40.390.10">
    <property type="entry name" value="Collagenase (Catalytic Domain)"/>
    <property type="match status" value="1"/>
</dbReference>
<evidence type="ECO:0000256" key="2">
    <source>
        <dbReference type="SAM" id="SignalP"/>
    </source>
</evidence>
<feature type="chain" id="PRO_5015719932" description="Secretion system C-terminal sorting domain-containing protein" evidence="2">
    <location>
        <begin position="18"/>
        <end position="1194"/>
    </location>
</feature>
<feature type="domain" description="Secretion system C-terminal sorting" evidence="3">
    <location>
        <begin position="1114"/>
        <end position="1190"/>
    </location>
</feature>